<dbReference type="PANTHER" id="PTHR13832:SF792">
    <property type="entry name" value="GM14286P"/>
    <property type="match status" value="1"/>
</dbReference>
<gene>
    <name evidence="3" type="ORF">EST38_g8595</name>
</gene>
<reference evidence="3 4" key="1">
    <citation type="submission" date="2019-01" db="EMBL/GenBank/DDBJ databases">
        <title>Draft genome sequence of Psathyrella aberdarensis IHI B618.</title>
        <authorList>
            <person name="Buettner E."/>
            <person name="Kellner H."/>
        </authorList>
    </citation>
    <scope>NUCLEOTIDE SEQUENCE [LARGE SCALE GENOMIC DNA]</scope>
    <source>
        <strain evidence="3 4">IHI B618</strain>
    </source>
</reference>
<dbReference type="Proteomes" id="UP000290288">
    <property type="component" value="Unassembled WGS sequence"/>
</dbReference>
<dbReference type="EMBL" id="SDEE01000355">
    <property type="protein sequence ID" value="RXW17260.1"/>
    <property type="molecule type" value="Genomic_DNA"/>
</dbReference>
<comment type="caution">
    <text evidence="3">The sequence shown here is derived from an EMBL/GenBank/DDBJ whole genome shotgun (WGS) entry which is preliminary data.</text>
</comment>
<accession>A0A4Q2DC25</accession>
<sequence>MQNPSEPLVSIQNTANDFLATSTLPPRKRSEYGTLYRAVTLTADQTPSNTDEQERLEALHPGKKLFFDTCKGKLFSAGSPIQTYLGIPTTRAFGYGCLKWSLEFQRHIHEECLGDALPDFFRDGSLPGPSDSLSSSNPSPPLSFSDTRPPKKEYAKDDHPTGEVWTLAVPDSDLSTLSPAFPPHSSPAPSAENAYLTAEPEVTTFYVKPGDFIVLGTKGLFECLSDEEVVGLVGVWVEERRRYPKLRQYIKYPTLSQPEAWHGIPVSAVSVPGDADGSPTDPHLLELKAHVDELAWRSAKLVQTQEKVLEIAVDGRRADFSRLTRLFVGLGRKRIIDVKELPIITEEGCTLPLSVDPEDDDGDANLLELSLKNSRLNVAKKPYPQSPYSWRKQEPNFIFDDVDLCSVSAHLTRNAFNTKGRNLTRGMLTHKWGPMKKYRDDIAIQVIFFE</sequence>
<dbReference type="InterPro" id="IPR036457">
    <property type="entry name" value="PPM-type-like_dom_sf"/>
</dbReference>
<dbReference type="SUPFAM" id="SSF81606">
    <property type="entry name" value="PP2C-like"/>
    <property type="match status" value="1"/>
</dbReference>
<dbReference type="Gene3D" id="3.60.40.10">
    <property type="entry name" value="PPM-type phosphatase domain"/>
    <property type="match status" value="1"/>
</dbReference>
<evidence type="ECO:0000259" key="2">
    <source>
        <dbReference type="Pfam" id="PF00481"/>
    </source>
</evidence>
<dbReference type="STRING" id="2316362.A0A4Q2DC25"/>
<evidence type="ECO:0000256" key="1">
    <source>
        <dbReference type="SAM" id="MobiDB-lite"/>
    </source>
</evidence>
<dbReference type="Pfam" id="PF00481">
    <property type="entry name" value="PP2C"/>
    <property type="match status" value="1"/>
</dbReference>
<evidence type="ECO:0000313" key="3">
    <source>
        <dbReference type="EMBL" id="RXW17260.1"/>
    </source>
</evidence>
<dbReference type="GO" id="GO:0004741">
    <property type="term" value="F:[pyruvate dehydrogenase (acetyl-transferring)]-phosphatase activity"/>
    <property type="evidence" value="ECO:0007669"/>
    <property type="project" value="TreeGrafter"/>
</dbReference>
<dbReference type="OrthoDB" id="10416107at2759"/>
<proteinExistence type="predicted"/>
<feature type="compositionally biased region" description="Low complexity" evidence="1">
    <location>
        <begin position="127"/>
        <end position="146"/>
    </location>
</feature>
<dbReference type="PANTHER" id="PTHR13832">
    <property type="entry name" value="PROTEIN PHOSPHATASE 2C"/>
    <property type="match status" value="1"/>
</dbReference>
<keyword evidence="4" id="KW-1185">Reference proteome</keyword>
<name>A0A4Q2DC25_9AGAR</name>
<dbReference type="InterPro" id="IPR015655">
    <property type="entry name" value="PP2C"/>
</dbReference>
<feature type="domain" description="PPM-type phosphatase" evidence="2">
    <location>
        <begin position="39"/>
        <end position="241"/>
    </location>
</feature>
<organism evidence="3 4">
    <name type="scientific">Candolleomyces aberdarensis</name>
    <dbReference type="NCBI Taxonomy" id="2316362"/>
    <lineage>
        <taxon>Eukaryota</taxon>
        <taxon>Fungi</taxon>
        <taxon>Dikarya</taxon>
        <taxon>Basidiomycota</taxon>
        <taxon>Agaricomycotina</taxon>
        <taxon>Agaricomycetes</taxon>
        <taxon>Agaricomycetidae</taxon>
        <taxon>Agaricales</taxon>
        <taxon>Agaricineae</taxon>
        <taxon>Psathyrellaceae</taxon>
        <taxon>Candolleomyces</taxon>
    </lineage>
</organism>
<evidence type="ECO:0000313" key="4">
    <source>
        <dbReference type="Proteomes" id="UP000290288"/>
    </source>
</evidence>
<feature type="compositionally biased region" description="Basic and acidic residues" evidence="1">
    <location>
        <begin position="148"/>
        <end position="160"/>
    </location>
</feature>
<protein>
    <recommendedName>
        <fullName evidence="2">PPM-type phosphatase domain-containing protein</fullName>
    </recommendedName>
</protein>
<dbReference type="AlphaFoldDB" id="A0A4Q2DC25"/>
<dbReference type="GO" id="GO:0005739">
    <property type="term" value="C:mitochondrion"/>
    <property type="evidence" value="ECO:0007669"/>
    <property type="project" value="TreeGrafter"/>
</dbReference>
<feature type="region of interest" description="Disordered" evidence="1">
    <location>
        <begin position="127"/>
        <end position="160"/>
    </location>
</feature>
<dbReference type="InterPro" id="IPR001932">
    <property type="entry name" value="PPM-type_phosphatase-like_dom"/>
</dbReference>